<keyword evidence="2" id="KW-1185">Reference proteome</keyword>
<protein>
    <submittedName>
        <fullName evidence="1">Uncharacterized protein</fullName>
    </submittedName>
</protein>
<feature type="non-terminal residue" evidence="1">
    <location>
        <position position="794"/>
    </location>
</feature>
<organism evidence="1 2">
    <name type="scientific">Chaenocephalus aceratus</name>
    <name type="common">Blackfin icefish</name>
    <name type="synonym">Chaenichthys aceratus</name>
    <dbReference type="NCBI Taxonomy" id="36190"/>
    <lineage>
        <taxon>Eukaryota</taxon>
        <taxon>Metazoa</taxon>
        <taxon>Chordata</taxon>
        <taxon>Craniata</taxon>
        <taxon>Vertebrata</taxon>
        <taxon>Euteleostomi</taxon>
        <taxon>Actinopterygii</taxon>
        <taxon>Neopterygii</taxon>
        <taxon>Teleostei</taxon>
        <taxon>Neoteleostei</taxon>
        <taxon>Acanthomorphata</taxon>
        <taxon>Eupercaria</taxon>
        <taxon>Perciformes</taxon>
        <taxon>Notothenioidei</taxon>
        <taxon>Channichthyidae</taxon>
        <taxon>Chaenocephalus</taxon>
    </lineage>
</organism>
<proteinExistence type="predicted"/>
<name>A0ACB9VS80_CHAAC</name>
<comment type="caution">
    <text evidence="1">The sequence shown here is derived from an EMBL/GenBank/DDBJ whole genome shotgun (WGS) entry which is preliminary data.</text>
</comment>
<evidence type="ECO:0000313" key="2">
    <source>
        <dbReference type="Proteomes" id="UP001057452"/>
    </source>
</evidence>
<evidence type="ECO:0000313" key="1">
    <source>
        <dbReference type="EMBL" id="KAI4802998.1"/>
    </source>
</evidence>
<sequence length="794" mass="90338">MEPPAEDSRLAFIRDYVLRTLRLQPDRWHSCVSSEDNQRVLQDFLDRAEQRTLVVSVTVAGQLQPAAALPSSSSRGRAVYFVKRSRSVLPRDCMEESLLYGDLSHNALQHFSALVEEVVAPLLFNSKNHTEWPQVVSQDVRRHVHSLRTHALVVSGQVHGRTLLPLPAGCQNVEQADLETDKRGEMVSKSIIHSLESAVIEWSHQIHAVLKKDSSDALLEGHTPTPHSELLFWRDRYADLECIHSQLHASKVNKMALLLEAVESSYAPAFTRLQQGVLTALEEAEDVHFYLRPLQPLFEDMESAEFPDVRGQIGPLMHTVCLVWANSRHYNTPPRLVVLLRETCNLLVQQASLFPCARVYLVPEEVLRGELSESLMKVQTTLETLQLFRSTYDERRANLSRYQRNGGPVRPWDFPPLLVFSGLDCFINRVKSIKDILLTAVDLLKLDKLQIGGVRGRALSQQVQVLHRGFVETFKLFTEKPYNCLDLNNKEYEEDLREFKLKVDDTDRQVGAIFCQAFEETSGLEHAFKVLDMFGGLLERPLVATDALDRFPLLVSMFDKELDCCTRLYKKHIKTAEERGWAPVSRNRPAVAGRLRWAQELQLRIKTPFSRFRHLSYPCLESAEGARVIHKYSSGLHEAMDREREGEFSVRPPPAADQQGPRKPGSSPSTSCLQWRPLIKWVLFGKLEDIQSRLSLCEKLCQKTWTLSVLAFPRFYFISSADLLDILSNGTNPQQIAHLFYWMGGEASVEAVDNMAKMQFDADEEERPAQSAVGVFSREEEYVPFSQACECTGQ</sequence>
<dbReference type="EMBL" id="CM043807">
    <property type="protein sequence ID" value="KAI4802998.1"/>
    <property type="molecule type" value="Genomic_DNA"/>
</dbReference>
<gene>
    <name evidence="1" type="ORF">KUCAC02_006561</name>
</gene>
<accession>A0ACB9VS80</accession>
<dbReference type="Proteomes" id="UP001057452">
    <property type="component" value="Chromosome 23"/>
</dbReference>
<reference evidence="1" key="1">
    <citation type="submission" date="2022-05" db="EMBL/GenBank/DDBJ databases">
        <title>Chromosome-level genome of Chaenocephalus aceratus.</title>
        <authorList>
            <person name="Park H."/>
        </authorList>
    </citation>
    <scope>NUCLEOTIDE SEQUENCE</scope>
    <source>
        <strain evidence="1">KU_202001</strain>
    </source>
</reference>